<keyword evidence="2" id="KW-1185">Reference proteome</keyword>
<accession>A0ACB0YT28</accession>
<evidence type="ECO:0000313" key="1">
    <source>
        <dbReference type="EMBL" id="CAK5061683.1"/>
    </source>
</evidence>
<reference evidence="1" key="1">
    <citation type="submission" date="2023-11" db="EMBL/GenBank/DDBJ databases">
        <authorList>
            <person name="Poullet M."/>
        </authorList>
    </citation>
    <scope>NUCLEOTIDE SEQUENCE</scope>
    <source>
        <strain evidence="1">E1834</strain>
    </source>
</reference>
<organism evidence="1 2">
    <name type="scientific">Meloidogyne enterolobii</name>
    <name type="common">Root-knot nematode worm</name>
    <name type="synonym">Meloidogyne mayaguensis</name>
    <dbReference type="NCBI Taxonomy" id="390850"/>
    <lineage>
        <taxon>Eukaryota</taxon>
        <taxon>Metazoa</taxon>
        <taxon>Ecdysozoa</taxon>
        <taxon>Nematoda</taxon>
        <taxon>Chromadorea</taxon>
        <taxon>Rhabditida</taxon>
        <taxon>Tylenchina</taxon>
        <taxon>Tylenchomorpha</taxon>
        <taxon>Tylenchoidea</taxon>
        <taxon>Meloidogynidae</taxon>
        <taxon>Meloidogyninae</taxon>
        <taxon>Meloidogyne</taxon>
    </lineage>
</organism>
<gene>
    <name evidence="1" type="ORF">MENTE1834_LOCUS16300</name>
</gene>
<protein>
    <submittedName>
        <fullName evidence="1">Uncharacterized protein</fullName>
    </submittedName>
</protein>
<dbReference type="EMBL" id="CAVMJV010000018">
    <property type="protein sequence ID" value="CAK5061683.1"/>
    <property type="molecule type" value="Genomic_DNA"/>
</dbReference>
<name>A0ACB0YT28_MELEN</name>
<dbReference type="Proteomes" id="UP001497535">
    <property type="component" value="Unassembled WGS sequence"/>
</dbReference>
<proteinExistence type="predicted"/>
<evidence type="ECO:0000313" key="2">
    <source>
        <dbReference type="Proteomes" id="UP001497535"/>
    </source>
</evidence>
<sequence length="176" mass="20016">MPCACVLLKKIALKKIEKKGREYKLMRGFINPLTSSTLFSLNFSKSNIQELTTTFPPPPQLIEEDSIITRQTKNENKKFNYKRNEIISTEEVTGKADPFQEENDIVQNEGNLIKEEINLDPELLTGLNENEIIVISQQVEIGETEEQEGGTNNSQCSRKKRTTTTTNILNGEGKFY</sequence>
<comment type="caution">
    <text evidence="1">The sequence shown here is derived from an EMBL/GenBank/DDBJ whole genome shotgun (WGS) entry which is preliminary data.</text>
</comment>